<feature type="chain" id="PRO_5018554832" description="Transglutaminase-like domain-containing protein" evidence="1">
    <location>
        <begin position="19"/>
        <end position="364"/>
    </location>
</feature>
<dbReference type="InterPro" id="IPR038765">
    <property type="entry name" value="Papain-like_cys_pep_sf"/>
</dbReference>
<dbReference type="InterPro" id="IPR052557">
    <property type="entry name" value="CAP/Cytokinesis_protein"/>
</dbReference>
<sequence length="364" mass="43433">MKILFQVTLLFFHLSFLAQTDSTTFDLPINENPKGFNYRKIDSLARTVTYKNNLKQLTSELTRNYSSEFEKSRAIFIWISHNIGYDYKFINKKKKTKYPKCRKKDNCDLKWAKWEDDHLARVLSKKIAICDGYSRLFKRMCDYAGIQNSIVTGYTKNEPYHVGKMGELNHAWNVVLIDGNYYYVDATWAAGYCIEREDKKLEKFVSRYNDFYWLTPMDKLSRNHFPKDSIWVKHTPYKIAKEIYKNTAFIKSSEIPHLDILQPDSGIVTAKVSDTIRFAINYKKNVHRFQINTNLKSNPKPWRTIKKKNKIWDEELMKKQKYVDFKNDGSIYTFEYIVDDKRLRHIDILFEYQPILRFNVKVIK</sequence>
<dbReference type="GO" id="GO:0005737">
    <property type="term" value="C:cytoplasm"/>
    <property type="evidence" value="ECO:0007669"/>
    <property type="project" value="TreeGrafter"/>
</dbReference>
<proteinExistence type="predicted"/>
<feature type="domain" description="Transglutaminase-like" evidence="2">
    <location>
        <begin position="122"/>
        <end position="188"/>
    </location>
</feature>
<dbReference type="OrthoDB" id="9788327at2"/>
<dbReference type="SMART" id="SM00460">
    <property type="entry name" value="TGc"/>
    <property type="match status" value="1"/>
</dbReference>
<dbReference type="InterPro" id="IPR002931">
    <property type="entry name" value="Transglutaminase-like"/>
</dbReference>
<dbReference type="Gene3D" id="3.10.620.30">
    <property type="match status" value="1"/>
</dbReference>
<dbReference type="Pfam" id="PF01841">
    <property type="entry name" value="Transglut_core"/>
    <property type="match status" value="1"/>
</dbReference>
<reference evidence="3 4" key="1">
    <citation type="submission" date="2019-01" db="EMBL/GenBank/DDBJ databases">
        <title>Flavobacterium sp. nov.,isolated from freshwater.</title>
        <authorList>
            <person name="Zhang R."/>
            <person name="Du Z.-J."/>
        </authorList>
    </citation>
    <scope>NUCLEOTIDE SEQUENCE [LARGE SCALE GENOMIC DNA]</scope>
    <source>
        <strain evidence="3 4">1E403</strain>
    </source>
</reference>
<accession>A0A3S3QT50</accession>
<dbReference type="PANTHER" id="PTHR46333">
    <property type="entry name" value="CYTOKINESIS PROTEIN 3"/>
    <property type="match status" value="1"/>
</dbReference>
<dbReference type="RefSeq" id="WP_128389100.1">
    <property type="nucleotide sequence ID" value="NZ_SBII01000003.1"/>
</dbReference>
<evidence type="ECO:0000313" key="3">
    <source>
        <dbReference type="EMBL" id="RWX01563.1"/>
    </source>
</evidence>
<comment type="caution">
    <text evidence="3">The sequence shown here is derived from an EMBL/GenBank/DDBJ whole genome shotgun (WGS) entry which is preliminary data.</text>
</comment>
<dbReference type="EMBL" id="SBII01000003">
    <property type="protein sequence ID" value="RWX01563.1"/>
    <property type="molecule type" value="Genomic_DNA"/>
</dbReference>
<keyword evidence="4" id="KW-1185">Reference proteome</keyword>
<name>A0A3S3QT50_9FLAO</name>
<evidence type="ECO:0000259" key="2">
    <source>
        <dbReference type="SMART" id="SM00460"/>
    </source>
</evidence>
<organism evidence="3 4">
    <name type="scientific">Flavobacterium cerinum</name>
    <dbReference type="NCBI Taxonomy" id="2502784"/>
    <lineage>
        <taxon>Bacteria</taxon>
        <taxon>Pseudomonadati</taxon>
        <taxon>Bacteroidota</taxon>
        <taxon>Flavobacteriia</taxon>
        <taxon>Flavobacteriales</taxon>
        <taxon>Flavobacteriaceae</taxon>
        <taxon>Flavobacterium</taxon>
    </lineage>
</organism>
<evidence type="ECO:0000256" key="1">
    <source>
        <dbReference type="SAM" id="SignalP"/>
    </source>
</evidence>
<dbReference type="Proteomes" id="UP000287527">
    <property type="component" value="Unassembled WGS sequence"/>
</dbReference>
<evidence type="ECO:0000313" key="4">
    <source>
        <dbReference type="Proteomes" id="UP000287527"/>
    </source>
</evidence>
<dbReference type="PANTHER" id="PTHR46333:SF2">
    <property type="entry name" value="CYTOKINESIS PROTEIN 3"/>
    <property type="match status" value="1"/>
</dbReference>
<dbReference type="AlphaFoldDB" id="A0A3S3QT50"/>
<keyword evidence="1" id="KW-0732">Signal</keyword>
<protein>
    <recommendedName>
        <fullName evidence="2">Transglutaminase-like domain-containing protein</fullName>
    </recommendedName>
</protein>
<dbReference type="SUPFAM" id="SSF54001">
    <property type="entry name" value="Cysteine proteinases"/>
    <property type="match status" value="1"/>
</dbReference>
<gene>
    <name evidence="3" type="ORF">EPI11_06325</name>
</gene>
<feature type="signal peptide" evidence="1">
    <location>
        <begin position="1"/>
        <end position="18"/>
    </location>
</feature>